<dbReference type="InterPro" id="IPR036737">
    <property type="entry name" value="OmpA-like_sf"/>
</dbReference>
<dbReference type="CDD" id="cd07185">
    <property type="entry name" value="OmpA_C-like"/>
    <property type="match status" value="1"/>
</dbReference>
<feature type="compositionally biased region" description="Polar residues" evidence="5">
    <location>
        <begin position="282"/>
        <end position="297"/>
    </location>
</feature>
<feature type="region of interest" description="Disordered" evidence="5">
    <location>
        <begin position="231"/>
        <end position="297"/>
    </location>
</feature>
<gene>
    <name evidence="8" type="ORF">JCR33_01185</name>
</gene>
<name>A0A934MFV2_9HYPH</name>
<dbReference type="InterPro" id="IPR006690">
    <property type="entry name" value="OMPA-like_CS"/>
</dbReference>
<evidence type="ECO:0000256" key="6">
    <source>
        <dbReference type="SAM" id="SignalP"/>
    </source>
</evidence>
<feature type="compositionally biased region" description="Basic and acidic residues" evidence="5">
    <location>
        <begin position="259"/>
        <end position="277"/>
    </location>
</feature>
<evidence type="ECO:0000256" key="4">
    <source>
        <dbReference type="PROSITE-ProRule" id="PRU00473"/>
    </source>
</evidence>
<dbReference type="RefSeq" id="WP_198880172.1">
    <property type="nucleotide sequence ID" value="NZ_JAEKJA010000001.1"/>
</dbReference>
<dbReference type="InterPro" id="IPR050330">
    <property type="entry name" value="Bact_OuterMem_StrucFunc"/>
</dbReference>
<dbReference type="PANTHER" id="PTHR30329:SF21">
    <property type="entry name" value="LIPOPROTEIN YIAD-RELATED"/>
    <property type="match status" value="1"/>
</dbReference>
<dbReference type="EMBL" id="JAEKJA010000001">
    <property type="protein sequence ID" value="MBJ3774281.1"/>
    <property type="molecule type" value="Genomic_DNA"/>
</dbReference>
<keyword evidence="6" id="KW-0732">Signal</keyword>
<reference evidence="8" key="1">
    <citation type="submission" date="2020-12" db="EMBL/GenBank/DDBJ databases">
        <title>Bacterial taxonomy.</title>
        <authorList>
            <person name="Pan X."/>
        </authorList>
    </citation>
    <scope>NUCLEOTIDE SEQUENCE</scope>
    <source>
        <strain evidence="8">B2012</strain>
    </source>
</reference>
<evidence type="ECO:0000313" key="8">
    <source>
        <dbReference type="EMBL" id="MBJ3774281.1"/>
    </source>
</evidence>
<dbReference type="PRINTS" id="PR01021">
    <property type="entry name" value="OMPADOMAIN"/>
</dbReference>
<keyword evidence="2 4" id="KW-0472">Membrane</keyword>
<feature type="chain" id="PRO_5037345523" evidence="6">
    <location>
        <begin position="25"/>
        <end position="297"/>
    </location>
</feature>
<dbReference type="Pfam" id="PF00691">
    <property type="entry name" value="OmpA"/>
    <property type="match status" value="1"/>
</dbReference>
<dbReference type="AlphaFoldDB" id="A0A934MFV2"/>
<protein>
    <submittedName>
        <fullName evidence="8">OmpA family protein</fullName>
    </submittedName>
</protein>
<proteinExistence type="predicted"/>
<dbReference type="Proteomes" id="UP000609531">
    <property type="component" value="Unassembled WGS sequence"/>
</dbReference>
<evidence type="ECO:0000259" key="7">
    <source>
        <dbReference type="PROSITE" id="PS51123"/>
    </source>
</evidence>
<comment type="caution">
    <text evidence="8">The sequence shown here is derived from an EMBL/GenBank/DDBJ whole genome shotgun (WGS) entry which is preliminary data.</text>
</comment>
<dbReference type="SUPFAM" id="SSF103088">
    <property type="entry name" value="OmpA-like"/>
    <property type="match status" value="1"/>
</dbReference>
<dbReference type="Gene3D" id="3.30.1330.60">
    <property type="entry name" value="OmpA-like domain"/>
    <property type="match status" value="1"/>
</dbReference>
<organism evidence="8 9">
    <name type="scientific">Acuticoccus mangrovi</name>
    <dbReference type="NCBI Taxonomy" id="2796142"/>
    <lineage>
        <taxon>Bacteria</taxon>
        <taxon>Pseudomonadati</taxon>
        <taxon>Pseudomonadota</taxon>
        <taxon>Alphaproteobacteria</taxon>
        <taxon>Hyphomicrobiales</taxon>
        <taxon>Amorphaceae</taxon>
        <taxon>Acuticoccus</taxon>
    </lineage>
</organism>
<dbReference type="InterPro" id="IPR006664">
    <property type="entry name" value="OMP_bac"/>
</dbReference>
<evidence type="ECO:0000256" key="2">
    <source>
        <dbReference type="ARBA" id="ARBA00023136"/>
    </source>
</evidence>
<sequence length="297" mass="31942">MTILRSLIGTAVVLGALASVEASAQGQPAANEINRIIQELGPTHGAAANTPAYRKKIRRVTVPVRPNIAAENAYTTNSIIEQRTYVLNYNHTEDFTVHFAFDSFAITPKAAAILDIVGEALTDPRLAGEVYLVGGHTDTVGSDDYNQWLSEKRADAVVRYLVRTFAINPSRLLPVGYGESQLADPRRGAVRANRRVEFTLVELPPEAAPRPVATRQPPVHAAPVGNVTCDSQAVSLSDPRPATHGLDDYGSPRTPVECEDQHVRTPDEAPRPNREADAAPITGTNDAINSTNSAIAN</sequence>
<comment type="subcellular location">
    <subcellularLocation>
        <location evidence="1">Cell outer membrane</location>
    </subcellularLocation>
</comment>
<dbReference type="PROSITE" id="PS01068">
    <property type="entry name" value="OMPA_1"/>
    <property type="match status" value="1"/>
</dbReference>
<evidence type="ECO:0000256" key="1">
    <source>
        <dbReference type="ARBA" id="ARBA00004442"/>
    </source>
</evidence>
<evidence type="ECO:0000256" key="5">
    <source>
        <dbReference type="SAM" id="MobiDB-lite"/>
    </source>
</evidence>
<dbReference type="PANTHER" id="PTHR30329">
    <property type="entry name" value="STATOR ELEMENT OF FLAGELLAR MOTOR COMPLEX"/>
    <property type="match status" value="1"/>
</dbReference>
<dbReference type="PROSITE" id="PS51123">
    <property type="entry name" value="OMPA_2"/>
    <property type="match status" value="1"/>
</dbReference>
<accession>A0A934MFV2</accession>
<feature type="domain" description="OmpA-like" evidence="7">
    <location>
        <begin position="86"/>
        <end position="204"/>
    </location>
</feature>
<dbReference type="InterPro" id="IPR006665">
    <property type="entry name" value="OmpA-like"/>
</dbReference>
<dbReference type="GO" id="GO:0009279">
    <property type="term" value="C:cell outer membrane"/>
    <property type="evidence" value="ECO:0007669"/>
    <property type="project" value="UniProtKB-SubCell"/>
</dbReference>
<keyword evidence="9" id="KW-1185">Reference proteome</keyword>
<evidence type="ECO:0000256" key="3">
    <source>
        <dbReference type="ARBA" id="ARBA00023237"/>
    </source>
</evidence>
<feature type="signal peptide" evidence="6">
    <location>
        <begin position="1"/>
        <end position="24"/>
    </location>
</feature>
<evidence type="ECO:0000313" key="9">
    <source>
        <dbReference type="Proteomes" id="UP000609531"/>
    </source>
</evidence>
<keyword evidence="3" id="KW-0998">Cell outer membrane</keyword>